<keyword evidence="2" id="KW-1185">Reference proteome</keyword>
<comment type="caution">
    <text evidence="1">The sequence shown here is derived from an EMBL/GenBank/DDBJ whole genome shotgun (WGS) entry which is preliminary data.</text>
</comment>
<dbReference type="AlphaFoldDB" id="A0A4Y8IFT9"/>
<sequence>MVIQPNMSPRAIVKVWEETRFIFDAYQVPLTEQPLEQLLSDTELEPLLKRLNNHVNSSSMTCTEGG</sequence>
<gene>
    <name evidence="1" type="ORF">E3U55_10180</name>
</gene>
<dbReference type="EMBL" id="SOPW01000010">
    <property type="protein sequence ID" value="TFB19523.1"/>
    <property type="molecule type" value="Genomic_DNA"/>
</dbReference>
<accession>A0A4Y8IFT9</accession>
<evidence type="ECO:0000313" key="2">
    <source>
        <dbReference type="Proteomes" id="UP000297975"/>
    </source>
</evidence>
<reference evidence="1 2" key="1">
    <citation type="submission" date="2019-03" db="EMBL/GenBank/DDBJ databases">
        <authorList>
            <person name="He R.-H."/>
        </authorList>
    </citation>
    <scope>NUCLEOTIDE SEQUENCE [LARGE SCALE GENOMIC DNA]</scope>
    <source>
        <strain evidence="2">SH 714</strain>
    </source>
</reference>
<dbReference type="OrthoDB" id="2897031at2"/>
<organism evidence="1 2">
    <name type="scientific">Filobacillus milosensis</name>
    <dbReference type="NCBI Taxonomy" id="94137"/>
    <lineage>
        <taxon>Bacteria</taxon>
        <taxon>Bacillati</taxon>
        <taxon>Bacillota</taxon>
        <taxon>Bacilli</taxon>
        <taxon>Bacillales</taxon>
        <taxon>Bacillaceae</taxon>
        <taxon>Filobacillus</taxon>
    </lineage>
</organism>
<evidence type="ECO:0000313" key="1">
    <source>
        <dbReference type="EMBL" id="TFB19523.1"/>
    </source>
</evidence>
<dbReference type="RefSeq" id="WP_134340321.1">
    <property type="nucleotide sequence ID" value="NZ_SOPW01000010.1"/>
</dbReference>
<name>A0A4Y8IFT9_9BACI</name>
<protein>
    <submittedName>
        <fullName evidence="1">Uncharacterized protein</fullName>
    </submittedName>
</protein>
<dbReference type="Proteomes" id="UP000297975">
    <property type="component" value="Unassembled WGS sequence"/>
</dbReference>
<proteinExistence type="predicted"/>